<evidence type="ECO:0000256" key="4">
    <source>
        <dbReference type="ARBA" id="ARBA00022917"/>
    </source>
</evidence>
<dbReference type="EMBL" id="MNYR01000037">
    <property type="protein sequence ID" value="OIP55739.1"/>
    <property type="molecule type" value="Genomic_DNA"/>
</dbReference>
<dbReference type="SUPFAM" id="SSF54713">
    <property type="entry name" value="Elongation factor Ts (EF-Ts), dimerisation domain"/>
    <property type="match status" value="1"/>
</dbReference>
<proteinExistence type="inferred from homology"/>
<evidence type="ECO:0000256" key="1">
    <source>
        <dbReference type="ARBA" id="ARBA00005532"/>
    </source>
</evidence>
<dbReference type="AlphaFoldDB" id="A0A1J5F733"/>
<comment type="similarity">
    <text evidence="1 5">Belongs to the EF-Ts family.</text>
</comment>
<reference evidence="7 8" key="1">
    <citation type="journal article" date="2016" name="Environ. Microbiol.">
        <title>Genomic resolution of a cold subsurface aquifer community provides metabolic insights for novel microbes adapted to high CO concentrations.</title>
        <authorList>
            <person name="Probst A.J."/>
            <person name="Castelle C.J."/>
            <person name="Singh A."/>
            <person name="Brown C.T."/>
            <person name="Anantharaman K."/>
            <person name="Sharon I."/>
            <person name="Hug L.A."/>
            <person name="Burstein D."/>
            <person name="Emerson J.B."/>
            <person name="Thomas B.C."/>
            <person name="Banfield J.F."/>
        </authorList>
    </citation>
    <scope>NUCLEOTIDE SEQUENCE [LARGE SCALE GENOMIC DNA]</scope>
    <source>
        <strain evidence="7">CG2_30_39_24</strain>
    </source>
</reference>
<evidence type="ECO:0000256" key="5">
    <source>
        <dbReference type="HAMAP-Rule" id="MF_00050"/>
    </source>
</evidence>
<organism evidence="7 8">
    <name type="scientific">Candidatus Kuenenbacteria bacterium CG2_30_39_24</name>
    <dbReference type="NCBI Taxonomy" id="1805236"/>
    <lineage>
        <taxon>Bacteria</taxon>
        <taxon>Candidatus Kueneniibacteriota</taxon>
    </lineage>
</organism>
<evidence type="ECO:0000256" key="2">
    <source>
        <dbReference type="ARBA" id="ARBA00016956"/>
    </source>
</evidence>
<feature type="domain" description="Translation elongation factor EFTs/EF1B dimerisation" evidence="6">
    <location>
        <begin position="33"/>
        <end position="194"/>
    </location>
</feature>
<evidence type="ECO:0000313" key="8">
    <source>
        <dbReference type="Proteomes" id="UP000183922"/>
    </source>
</evidence>
<dbReference type="Pfam" id="PF00889">
    <property type="entry name" value="EF_TS"/>
    <property type="match status" value="1"/>
</dbReference>
<dbReference type="InterPro" id="IPR014039">
    <property type="entry name" value="Transl_elong_EFTs/EF1B_dimer"/>
</dbReference>
<dbReference type="HAMAP" id="MF_00050">
    <property type="entry name" value="EF_Ts"/>
    <property type="match status" value="1"/>
</dbReference>
<comment type="caution">
    <text evidence="7">The sequence shown here is derived from an EMBL/GenBank/DDBJ whole genome shotgun (WGS) entry which is preliminary data.</text>
</comment>
<dbReference type="InterPro" id="IPR018101">
    <property type="entry name" value="Transl_elong_Ts_CS"/>
</dbReference>
<dbReference type="FunFam" id="1.10.286.20:FF:000001">
    <property type="entry name" value="Elongation factor Ts"/>
    <property type="match status" value="1"/>
</dbReference>
<dbReference type="Proteomes" id="UP000183922">
    <property type="component" value="Unassembled WGS sequence"/>
</dbReference>
<keyword evidence="5" id="KW-0963">Cytoplasm</keyword>
<gene>
    <name evidence="5 7" type="primary">tsf</name>
    <name evidence="7" type="ORF">AUK13_02510</name>
</gene>
<keyword evidence="3 5" id="KW-0251">Elongation factor</keyword>
<keyword evidence="4 5" id="KW-0648">Protein biosynthesis</keyword>
<dbReference type="Gene3D" id="1.10.286.20">
    <property type="match status" value="1"/>
</dbReference>
<dbReference type="Gene3D" id="3.30.479.20">
    <property type="entry name" value="Elongation factor Ts, dimerisation domain"/>
    <property type="match status" value="1"/>
</dbReference>
<dbReference type="Gene3D" id="1.10.8.10">
    <property type="entry name" value="DNA helicase RuvA subunit, C-terminal domain"/>
    <property type="match status" value="1"/>
</dbReference>
<feature type="region of interest" description="Involved in Mg(2+) ion dislocation from EF-Tu" evidence="5">
    <location>
        <begin position="82"/>
        <end position="85"/>
    </location>
</feature>
<dbReference type="GO" id="GO:0005737">
    <property type="term" value="C:cytoplasm"/>
    <property type="evidence" value="ECO:0007669"/>
    <property type="project" value="UniProtKB-SubCell"/>
</dbReference>
<dbReference type="STRING" id="1805236.AUK13_02510"/>
<comment type="function">
    <text evidence="5">Associates with the EF-Tu.GDP complex and induces the exchange of GDP to GTP. It remains bound to the aminoacyl-tRNA.EF-Tu.GTP complex up to the GTP hydrolysis stage on the ribosome.</text>
</comment>
<comment type="subcellular location">
    <subcellularLocation>
        <location evidence="5">Cytoplasm</location>
    </subcellularLocation>
</comment>
<dbReference type="InterPro" id="IPR009060">
    <property type="entry name" value="UBA-like_sf"/>
</dbReference>
<name>A0A1J5F733_9BACT</name>
<protein>
    <recommendedName>
        <fullName evidence="2 5">Elongation factor Ts</fullName>
        <shortName evidence="5">EF-Ts</shortName>
    </recommendedName>
</protein>
<dbReference type="InterPro" id="IPR001816">
    <property type="entry name" value="Transl_elong_EFTs/EF1B"/>
</dbReference>
<dbReference type="SUPFAM" id="SSF46934">
    <property type="entry name" value="UBA-like"/>
    <property type="match status" value="1"/>
</dbReference>
<accession>A0A1J5F733</accession>
<sequence>MTNNVELIQKLRNQTGAGMMAVKSALDQAGGDESKAVDILRKKGQKIAAKKQNEREAKDGLVAAYIHASGKVGAMIVLACETDFVAKNEQFKNLAHEIAMQVAAMRPEYVSPSDVPADVKEKEMEIYKKQLKAEGKPQAIWDKIAQGKLDKFYASVCLLNQPYIKDDKKAIEDLINEATMKLGEKIEVKQMIVFTL</sequence>
<dbReference type="PANTHER" id="PTHR11741">
    <property type="entry name" value="ELONGATION FACTOR TS"/>
    <property type="match status" value="1"/>
</dbReference>
<evidence type="ECO:0000256" key="3">
    <source>
        <dbReference type="ARBA" id="ARBA00022768"/>
    </source>
</evidence>
<dbReference type="PROSITE" id="PS01126">
    <property type="entry name" value="EF_TS_1"/>
    <property type="match status" value="1"/>
</dbReference>
<dbReference type="CDD" id="cd14275">
    <property type="entry name" value="UBA_EF-Ts"/>
    <property type="match status" value="1"/>
</dbReference>
<dbReference type="PANTHER" id="PTHR11741:SF0">
    <property type="entry name" value="ELONGATION FACTOR TS, MITOCHONDRIAL"/>
    <property type="match status" value="1"/>
</dbReference>
<evidence type="ECO:0000313" key="7">
    <source>
        <dbReference type="EMBL" id="OIP55739.1"/>
    </source>
</evidence>
<dbReference type="GO" id="GO:0003746">
    <property type="term" value="F:translation elongation factor activity"/>
    <property type="evidence" value="ECO:0007669"/>
    <property type="project" value="UniProtKB-UniRule"/>
</dbReference>
<evidence type="ECO:0000259" key="6">
    <source>
        <dbReference type="Pfam" id="PF00889"/>
    </source>
</evidence>
<dbReference type="FunFam" id="1.10.8.10:FF:000001">
    <property type="entry name" value="Elongation factor Ts"/>
    <property type="match status" value="1"/>
</dbReference>
<dbReference type="InterPro" id="IPR036402">
    <property type="entry name" value="EF-Ts_dimer_sf"/>
</dbReference>